<dbReference type="PANTHER" id="PTHR47723:SF24">
    <property type="entry name" value="RNASE H TYPE-1 DOMAIN-CONTAINING PROTEIN"/>
    <property type="match status" value="1"/>
</dbReference>
<dbReference type="OrthoDB" id="1841727at2759"/>
<dbReference type="PANTHER" id="PTHR47723">
    <property type="entry name" value="OS05G0353850 PROTEIN"/>
    <property type="match status" value="1"/>
</dbReference>
<dbReference type="InterPro" id="IPR053151">
    <property type="entry name" value="RNase_H-like"/>
</dbReference>
<gene>
    <name evidence="1" type="ORF">J1N35_016844</name>
</gene>
<evidence type="ECO:0008006" key="3">
    <source>
        <dbReference type="Google" id="ProtNLM"/>
    </source>
</evidence>
<keyword evidence="2" id="KW-1185">Reference proteome</keyword>
<sequence length="89" mass="9803">MAINTSNVDVVVGTGLAWAVWGAHWRSPKKWWVKLNTKCELSKNNNTVAIGGVFGDHDANWMCGFAMRIGNDSIFKTKVRAILEGLNLA</sequence>
<name>A0A9D4A3H8_9ROSI</name>
<evidence type="ECO:0000313" key="2">
    <source>
        <dbReference type="Proteomes" id="UP000828251"/>
    </source>
</evidence>
<comment type="caution">
    <text evidence="1">The sequence shown here is derived from an EMBL/GenBank/DDBJ whole genome shotgun (WGS) entry which is preliminary data.</text>
</comment>
<proteinExistence type="predicted"/>
<dbReference type="AlphaFoldDB" id="A0A9D4A3H8"/>
<dbReference type="EMBL" id="JAIQCV010000006">
    <property type="protein sequence ID" value="KAH1089587.1"/>
    <property type="molecule type" value="Genomic_DNA"/>
</dbReference>
<protein>
    <recommendedName>
        <fullName evidence="3">RNase H type-1 domain-containing protein</fullName>
    </recommendedName>
</protein>
<evidence type="ECO:0000313" key="1">
    <source>
        <dbReference type="EMBL" id="KAH1089587.1"/>
    </source>
</evidence>
<dbReference type="Proteomes" id="UP000828251">
    <property type="component" value="Unassembled WGS sequence"/>
</dbReference>
<reference evidence="1 2" key="1">
    <citation type="journal article" date="2021" name="Plant Biotechnol. J.">
        <title>Multi-omics assisted identification of the key and species-specific regulatory components of drought-tolerant mechanisms in Gossypium stocksii.</title>
        <authorList>
            <person name="Yu D."/>
            <person name="Ke L."/>
            <person name="Zhang D."/>
            <person name="Wu Y."/>
            <person name="Sun Y."/>
            <person name="Mei J."/>
            <person name="Sun J."/>
            <person name="Sun Y."/>
        </authorList>
    </citation>
    <scope>NUCLEOTIDE SEQUENCE [LARGE SCALE GENOMIC DNA]</scope>
    <source>
        <strain evidence="2">cv. E1</strain>
        <tissue evidence="1">Leaf</tissue>
    </source>
</reference>
<organism evidence="1 2">
    <name type="scientific">Gossypium stocksii</name>
    <dbReference type="NCBI Taxonomy" id="47602"/>
    <lineage>
        <taxon>Eukaryota</taxon>
        <taxon>Viridiplantae</taxon>
        <taxon>Streptophyta</taxon>
        <taxon>Embryophyta</taxon>
        <taxon>Tracheophyta</taxon>
        <taxon>Spermatophyta</taxon>
        <taxon>Magnoliopsida</taxon>
        <taxon>eudicotyledons</taxon>
        <taxon>Gunneridae</taxon>
        <taxon>Pentapetalae</taxon>
        <taxon>rosids</taxon>
        <taxon>malvids</taxon>
        <taxon>Malvales</taxon>
        <taxon>Malvaceae</taxon>
        <taxon>Malvoideae</taxon>
        <taxon>Gossypium</taxon>
    </lineage>
</organism>
<accession>A0A9D4A3H8</accession>